<evidence type="ECO:0000313" key="2">
    <source>
        <dbReference type="EMBL" id="GAI91975.1"/>
    </source>
</evidence>
<keyword evidence="1" id="KW-0472">Membrane</keyword>
<dbReference type="AlphaFoldDB" id="X1TWR1"/>
<reference evidence="2" key="1">
    <citation type="journal article" date="2014" name="Front. Microbiol.">
        <title>High frequency of phylogenetically diverse reductive dehalogenase-homologous genes in deep subseafloor sedimentary metagenomes.</title>
        <authorList>
            <person name="Kawai M."/>
            <person name="Futagami T."/>
            <person name="Toyoda A."/>
            <person name="Takaki Y."/>
            <person name="Nishi S."/>
            <person name="Hori S."/>
            <person name="Arai W."/>
            <person name="Tsubouchi T."/>
            <person name="Morono Y."/>
            <person name="Uchiyama I."/>
            <person name="Ito T."/>
            <person name="Fujiyama A."/>
            <person name="Inagaki F."/>
            <person name="Takami H."/>
        </authorList>
    </citation>
    <scope>NUCLEOTIDE SEQUENCE</scope>
    <source>
        <strain evidence="2">Expedition CK06-06</strain>
    </source>
</reference>
<accession>X1TWR1</accession>
<evidence type="ECO:0000256" key="1">
    <source>
        <dbReference type="SAM" id="Phobius"/>
    </source>
</evidence>
<proteinExistence type="predicted"/>
<keyword evidence="1" id="KW-1133">Transmembrane helix</keyword>
<feature type="transmembrane region" description="Helical" evidence="1">
    <location>
        <begin position="48"/>
        <end position="66"/>
    </location>
</feature>
<feature type="transmembrane region" description="Helical" evidence="1">
    <location>
        <begin position="73"/>
        <end position="90"/>
    </location>
</feature>
<protein>
    <submittedName>
        <fullName evidence="2">Uncharacterized protein</fullName>
    </submittedName>
</protein>
<keyword evidence="1" id="KW-0812">Transmembrane</keyword>
<comment type="caution">
    <text evidence="2">The sequence shown here is derived from an EMBL/GenBank/DDBJ whole genome shotgun (WGS) entry which is preliminary data.</text>
</comment>
<organism evidence="2">
    <name type="scientific">marine sediment metagenome</name>
    <dbReference type="NCBI Taxonomy" id="412755"/>
    <lineage>
        <taxon>unclassified sequences</taxon>
        <taxon>metagenomes</taxon>
        <taxon>ecological metagenomes</taxon>
    </lineage>
</organism>
<dbReference type="EMBL" id="BARW01024446">
    <property type="protein sequence ID" value="GAI91975.1"/>
    <property type="molecule type" value="Genomic_DNA"/>
</dbReference>
<gene>
    <name evidence="2" type="ORF">S12H4_40301</name>
</gene>
<feature type="non-terminal residue" evidence="2">
    <location>
        <position position="1"/>
    </location>
</feature>
<sequence length="91" mass="8786">TGLDGSGFAGLTLAGSLSGAMAQGAGVDASTLAAIGQVGTIFTGGGTLVAWSSLVAVSGFCGVSAFELARKNFLPVLVGLVLSTIAALVIW</sequence>
<name>X1TWR1_9ZZZZ</name>